<dbReference type="Proteomes" id="UP000194127">
    <property type="component" value="Unassembled WGS sequence"/>
</dbReference>
<dbReference type="OrthoDB" id="5572844at2759"/>
<dbReference type="AlphaFoldDB" id="A0A1X6NAY1"/>
<accession>A0A1X6NAY1</accession>
<proteinExistence type="predicted"/>
<feature type="region of interest" description="Disordered" evidence="1">
    <location>
        <begin position="508"/>
        <end position="537"/>
    </location>
</feature>
<feature type="compositionally biased region" description="Polar residues" evidence="1">
    <location>
        <begin position="479"/>
        <end position="488"/>
    </location>
</feature>
<feature type="compositionally biased region" description="Basic and acidic residues" evidence="1">
    <location>
        <begin position="139"/>
        <end position="148"/>
    </location>
</feature>
<organism evidence="2 3">
    <name type="scientific">Postia placenta MAD-698-R-SB12</name>
    <dbReference type="NCBI Taxonomy" id="670580"/>
    <lineage>
        <taxon>Eukaryota</taxon>
        <taxon>Fungi</taxon>
        <taxon>Dikarya</taxon>
        <taxon>Basidiomycota</taxon>
        <taxon>Agaricomycotina</taxon>
        <taxon>Agaricomycetes</taxon>
        <taxon>Polyporales</taxon>
        <taxon>Adustoporiaceae</taxon>
        <taxon>Rhodonia</taxon>
    </lineage>
</organism>
<keyword evidence="3" id="KW-1185">Reference proteome</keyword>
<gene>
    <name evidence="2" type="ORF">POSPLADRAFT_1177289</name>
</gene>
<dbReference type="Pfam" id="PF09729">
    <property type="entry name" value="Gti1_Pac2"/>
    <property type="match status" value="1"/>
</dbReference>
<evidence type="ECO:0000256" key="1">
    <source>
        <dbReference type="SAM" id="MobiDB-lite"/>
    </source>
</evidence>
<dbReference type="InterPro" id="IPR018608">
    <property type="entry name" value="Gti1/Pac2"/>
</dbReference>
<dbReference type="PANTHER" id="PTHR28027">
    <property type="entry name" value="TRANSCRIPTIONAL REGULATOR MIT1"/>
    <property type="match status" value="1"/>
</dbReference>
<dbReference type="GO" id="GO:0003677">
    <property type="term" value="F:DNA binding"/>
    <property type="evidence" value="ECO:0007669"/>
    <property type="project" value="TreeGrafter"/>
</dbReference>
<evidence type="ECO:0000313" key="3">
    <source>
        <dbReference type="Proteomes" id="UP000194127"/>
    </source>
</evidence>
<name>A0A1X6NAY1_9APHY</name>
<dbReference type="RefSeq" id="XP_024342589.1">
    <property type="nucleotide sequence ID" value="XM_024488487.1"/>
</dbReference>
<dbReference type="GeneID" id="36333436"/>
<protein>
    <recommendedName>
        <fullName evidence="4">cAMP-independent regulatory protein pac2</fullName>
    </recommendedName>
</protein>
<dbReference type="EMBL" id="KZ110592">
    <property type="protein sequence ID" value="OSX65795.1"/>
    <property type="molecule type" value="Genomic_DNA"/>
</dbReference>
<evidence type="ECO:0008006" key="4">
    <source>
        <dbReference type="Google" id="ProtNLM"/>
    </source>
</evidence>
<feature type="region of interest" description="Disordered" evidence="1">
    <location>
        <begin position="458"/>
        <end position="488"/>
    </location>
</feature>
<dbReference type="PANTHER" id="PTHR28027:SF1">
    <property type="entry name" value="CAMP INDEPENDENT REGULATORY PROTEIN (AFU_ORTHOLOGUE AFUA_3G09640)"/>
    <property type="match status" value="1"/>
</dbReference>
<feature type="region of interest" description="Disordered" evidence="1">
    <location>
        <begin position="346"/>
        <end position="365"/>
    </location>
</feature>
<sequence length="597" mass="65318">MQKPTLQNVHIRSADDAHKVFYAVQLGLLPKIEKRLDAHERQALRPGDVYVWEKKGPTGDAFSVGMERFTEGKSWTASRVREDFLMYFENVKKTKGRGGQRAKASENMIVRPGEHDQFIKQTYSVYRNDPEGDPQADSPDEKPKEPRKWHLNAYFTKLTEGQLQTIDDIPELRNLVVPDGAFRSARTSKAGKKGEPSKPSGSGTKRTFAPFPSNYRAHQQQPSAASYEPQPGPSTAVDPFSPSTSAMAYPQPAWPDASAIAIAPAHTAAPVQPSALYTQPLQMPPALRPVVLPDAGDAVQSPPPPEVLNVYTPAPISAQLGYSSEPNYEYISASTPVTRATHSEYSLSPSLSDHSSSSWRSVASPMSPSPFSSSSNCSLSPMISSIEFPLLDNGVMGPPCAPDGACAFGPKWPRARALDQRAGQGSQTRLDSHDPQDPGGRYCILFALGLAEGLGVHEDGQKIRPGSTPWRDRHEGRGTQETAAASASQRPLYLLHPHHSVPEIVSESGLRQERHSGPDPKIPSAIHQKEPCRPMQPSPQMRLAGTYAMLPAFLARSGEVAGLYGGPTEDQLLSTFHIRRRYAGRHRGLAHHYYVRL</sequence>
<reference evidence="2 3" key="1">
    <citation type="submission" date="2017-04" db="EMBL/GenBank/DDBJ databases">
        <title>Genome Sequence of the Model Brown-Rot Fungus Postia placenta SB12.</title>
        <authorList>
            <consortium name="DOE Joint Genome Institute"/>
            <person name="Gaskell J."/>
            <person name="Kersten P."/>
            <person name="Larrondo L.F."/>
            <person name="Canessa P."/>
            <person name="Martinez D."/>
            <person name="Hibbett D."/>
            <person name="Schmoll M."/>
            <person name="Kubicek C.P."/>
            <person name="Martinez A.T."/>
            <person name="Yadav J."/>
            <person name="Master E."/>
            <person name="Magnuson J.K."/>
            <person name="James T."/>
            <person name="Yaver D."/>
            <person name="Berka R."/>
            <person name="Labutti K."/>
            <person name="Lipzen A."/>
            <person name="Aerts A."/>
            <person name="Barry K."/>
            <person name="Henrissat B."/>
            <person name="Blanchette R."/>
            <person name="Grigoriev I."/>
            <person name="Cullen D."/>
        </authorList>
    </citation>
    <scope>NUCLEOTIDE SEQUENCE [LARGE SCALE GENOMIC DNA]</scope>
    <source>
        <strain evidence="2 3">MAD-698-R-SB12</strain>
    </source>
</reference>
<feature type="region of interest" description="Disordered" evidence="1">
    <location>
        <begin position="126"/>
        <end position="148"/>
    </location>
</feature>
<evidence type="ECO:0000313" key="2">
    <source>
        <dbReference type="EMBL" id="OSX65795.1"/>
    </source>
</evidence>
<feature type="region of interest" description="Disordered" evidence="1">
    <location>
        <begin position="183"/>
        <end position="249"/>
    </location>
</feature>